<feature type="region of interest" description="Disordered" evidence="7">
    <location>
        <begin position="1"/>
        <end position="26"/>
    </location>
</feature>
<feature type="active site" description="Proton acceptor; specific for L-alanine" evidence="4">
    <location>
        <position position="281"/>
    </location>
</feature>
<dbReference type="NCBIfam" id="TIGR00492">
    <property type="entry name" value="alr"/>
    <property type="match status" value="1"/>
</dbReference>
<dbReference type="PANTHER" id="PTHR30511">
    <property type="entry name" value="ALANINE RACEMASE"/>
    <property type="match status" value="1"/>
</dbReference>
<gene>
    <name evidence="9" type="ORF">BJ979_003243</name>
</gene>
<keyword evidence="3 4" id="KW-0413">Isomerase</keyword>
<dbReference type="PANTHER" id="PTHR30511:SF0">
    <property type="entry name" value="ALANINE RACEMASE, CATABOLIC-RELATED"/>
    <property type="match status" value="1"/>
</dbReference>
<dbReference type="GO" id="GO:0030632">
    <property type="term" value="P:D-alanine biosynthetic process"/>
    <property type="evidence" value="ECO:0007669"/>
    <property type="project" value="UniProtKB-UniRule"/>
</dbReference>
<dbReference type="EMBL" id="JACBZY010000001">
    <property type="protein sequence ID" value="NYH00618.1"/>
    <property type="molecule type" value="Genomic_DNA"/>
</dbReference>
<comment type="caution">
    <text evidence="9">The sequence shown here is derived from an EMBL/GenBank/DDBJ whole genome shotgun (WGS) entry which is preliminary data.</text>
</comment>
<dbReference type="Pfam" id="PF00842">
    <property type="entry name" value="Ala_racemase_C"/>
    <property type="match status" value="1"/>
</dbReference>
<dbReference type="InterPro" id="IPR000821">
    <property type="entry name" value="Ala_racemase"/>
</dbReference>
<dbReference type="Gene3D" id="3.20.20.10">
    <property type="entry name" value="Alanine racemase"/>
    <property type="match status" value="1"/>
</dbReference>
<reference evidence="9 10" key="1">
    <citation type="submission" date="2020-07" db="EMBL/GenBank/DDBJ databases">
        <title>Sequencing the genomes of 1000 actinobacteria strains.</title>
        <authorList>
            <person name="Klenk H.-P."/>
        </authorList>
    </citation>
    <scope>NUCLEOTIDE SEQUENCE [LARGE SCALE GENOMIC DNA]</scope>
    <source>
        <strain evidence="9 10">DSM 23141</strain>
    </source>
</reference>
<dbReference type="InterPro" id="IPR001608">
    <property type="entry name" value="Ala_racemase_N"/>
</dbReference>
<name>A0A852YKQ6_9MICO</name>
<dbReference type="Proteomes" id="UP000553888">
    <property type="component" value="Unassembled WGS sequence"/>
</dbReference>
<dbReference type="RefSeq" id="WP_179569558.1">
    <property type="nucleotide sequence ID" value="NZ_JACBZY010000001.1"/>
</dbReference>
<dbReference type="InterPro" id="IPR011079">
    <property type="entry name" value="Ala_racemase_C"/>
</dbReference>
<dbReference type="SUPFAM" id="SSF51419">
    <property type="entry name" value="PLP-binding barrel"/>
    <property type="match status" value="1"/>
</dbReference>
<accession>A0A852YKQ6</accession>
<dbReference type="InterPro" id="IPR009006">
    <property type="entry name" value="Ala_racemase/Decarboxylase_C"/>
</dbReference>
<feature type="domain" description="Alanine racemase C-terminal" evidence="8">
    <location>
        <begin position="260"/>
        <end position="387"/>
    </location>
</feature>
<dbReference type="EC" id="5.1.1.1" evidence="4"/>
<dbReference type="SUPFAM" id="SSF50621">
    <property type="entry name" value="Alanine racemase C-terminal domain-like"/>
    <property type="match status" value="1"/>
</dbReference>
<dbReference type="Gene3D" id="2.40.37.10">
    <property type="entry name" value="Lyase, Ornithine Decarboxylase, Chain A, domain 1"/>
    <property type="match status" value="1"/>
</dbReference>
<dbReference type="AlphaFoldDB" id="A0A852YKQ6"/>
<protein>
    <recommendedName>
        <fullName evidence="4">Alanine racemase</fullName>
        <ecNumber evidence="4">5.1.1.1</ecNumber>
    </recommendedName>
</protein>
<evidence type="ECO:0000256" key="4">
    <source>
        <dbReference type="HAMAP-Rule" id="MF_01201"/>
    </source>
</evidence>
<comment type="similarity">
    <text evidence="4">Belongs to the alanine racemase family.</text>
</comment>
<organism evidence="9 10">
    <name type="scientific">Schumannella luteola</name>
    <dbReference type="NCBI Taxonomy" id="472059"/>
    <lineage>
        <taxon>Bacteria</taxon>
        <taxon>Bacillati</taxon>
        <taxon>Actinomycetota</taxon>
        <taxon>Actinomycetes</taxon>
        <taxon>Micrococcales</taxon>
        <taxon>Microbacteriaceae</taxon>
        <taxon>Schumannella</taxon>
    </lineage>
</organism>
<feature type="binding site" evidence="4 6">
    <location>
        <position position="151"/>
    </location>
    <ligand>
        <name>substrate</name>
    </ligand>
</feature>
<dbReference type="PROSITE" id="PS00395">
    <property type="entry name" value="ALANINE_RACEMASE"/>
    <property type="match status" value="1"/>
</dbReference>
<comment type="catalytic activity">
    <reaction evidence="4">
        <text>L-alanine = D-alanine</text>
        <dbReference type="Rhea" id="RHEA:20249"/>
        <dbReference type="ChEBI" id="CHEBI:57416"/>
        <dbReference type="ChEBI" id="CHEBI:57972"/>
        <dbReference type="EC" id="5.1.1.1"/>
    </reaction>
</comment>
<feature type="binding site" evidence="4 6">
    <location>
        <position position="329"/>
    </location>
    <ligand>
        <name>substrate</name>
    </ligand>
</feature>
<evidence type="ECO:0000256" key="3">
    <source>
        <dbReference type="ARBA" id="ARBA00023235"/>
    </source>
</evidence>
<dbReference type="Pfam" id="PF01168">
    <property type="entry name" value="Ala_racemase_N"/>
    <property type="match status" value="1"/>
</dbReference>
<keyword evidence="10" id="KW-1185">Reference proteome</keyword>
<evidence type="ECO:0000259" key="8">
    <source>
        <dbReference type="SMART" id="SM01005"/>
    </source>
</evidence>
<dbReference type="UniPathway" id="UPA00042">
    <property type="reaction ID" value="UER00497"/>
</dbReference>
<dbReference type="PRINTS" id="PR00992">
    <property type="entry name" value="ALARACEMASE"/>
</dbReference>
<feature type="modified residue" description="N6-(pyridoxal phosphate)lysine" evidence="4 5">
    <location>
        <position position="59"/>
    </location>
</feature>
<sequence>MSADKPNADKPSADKPSADEPSADGRPLREIRIDAAALSHNVATLKPLVAPAQTMVVVKANAYGHGALVAARAALEGGADWLGTADLDEALALRAAAIRAPLLAWLHGPATDFRPAAEAGVDVGVSSLDQLERAAAAGAVVHLKFDTGLSRNGIQADDAPAVIARVAELQRDAGLHVRGVFSHLSGTTPEEDLAQLARFELAVAALAEAGVRPELRHLAASAAAISLPATRLDLVRLGIASYGLSPDPRVPVEPLALRPVMEVSAGIAHVKRVPAGEGVSYGYIHRTTAPTTLALVPLGYADGVPRSASGGARVAIGGVQHPVVGRIAMDQFVVDVGDAAVAVGDRAVLWGDPATGAPSAEDWADAAGTIDYEIVTRVGGRAERTIVGGLA</sequence>
<evidence type="ECO:0000256" key="7">
    <source>
        <dbReference type="SAM" id="MobiDB-lite"/>
    </source>
</evidence>
<proteinExistence type="inferred from homology"/>
<evidence type="ECO:0000313" key="9">
    <source>
        <dbReference type="EMBL" id="NYH00618.1"/>
    </source>
</evidence>
<dbReference type="InterPro" id="IPR029066">
    <property type="entry name" value="PLP-binding_barrel"/>
</dbReference>
<dbReference type="GO" id="GO:0005829">
    <property type="term" value="C:cytosol"/>
    <property type="evidence" value="ECO:0007669"/>
    <property type="project" value="TreeGrafter"/>
</dbReference>
<evidence type="ECO:0000256" key="1">
    <source>
        <dbReference type="ARBA" id="ARBA00001933"/>
    </source>
</evidence>
<evidence type="ECO:0000256" key="5">
    <source>
        <dbReference type="PIRSR" id="PIRSR600821-50"/>
    </source>
</evidence>
<dbReference type="CDD" id="cd00430">
    <property type="entry name" value="PLPDE_III_AR"/>
    <property type="match status" value="1"/>
</dbReference>
<dbReference type="GO" id="GO:0009252">
    <property type="term" value="P:peptidoglycan biosynthetic process"/>
    <property type="evidence" value="ECO:0007669"/>
    <property type="project" value="TreeGrafter"/>
</dbReference>
<comment type="cofactor">
    <cofactor evidence="1 4 5">
        <name>pyridoxal 5'-phosphate</name>
        <dbReference type="ChEBI" id="CHEBI:597326"/>
    </cofactor>
</comment>
<evidence type="ECO:0000256" key="6">
    <source>
        <dbReference type="PIRSR" id="PIRSR600821-52"/>
    </source>
</evidence>
<dbReference type="GO" id="GO:0008784">
    <property type="term" value="F:alanine racemase activity"/>
    <property type="evidence" value="ECO:0007669"/>
    <property type="project" value="UniProtKB-UniRule"/>
</dbReference>
<evidence type="ECO:0000256" key="2">
    <source>
        <dbReference type="ARBA" id="ARBA00022898"/>
    </source>
</evidence>
<comment type="pathway">
    <text evidence="4">Amino-acid biosynthesis; D-alanine biosynthesis; D-alanine from L-alanine: step 1/1.</text>
</comment>
<feature type="compositionally biased region" description="Basic and acidic residues" evidence="7">
    <location>
        <begin position="1"/>
        <end position="18"/>
    </location>
</feature>
<comment type="function">
    <text evidence="4">Catalyzes the interconversion of L-alanine and D-alanine. May also act on other amino acids.</text>
</comment>
<dbReference type="HAMAP" id="MF_01201">
    <property type="entry name" value="Ala_racemase"/>
    <property type="match status" value="1"/>
</dbReference>
<dbReference type="SMART" id="SM01005">
    <property type="entry name" value="Ala_racemase_C"/>
    <property type="match status" value="1"/>
</dbReference>
<keyword evidence="2 4" id="KW-0663">Pyridoxal phosphate</keyword>
<dbReference type="GO" id="GO:0030170">
    <property type="term" value="F:pyridoxal phosphate binding"/>
    <property type="evidence" value="ECO:0007669"/>
    <property type="project" value="UniProtKB-UniRule"/>
</dbReference>
<dbReference type="InterPro" id="IPR020622">
    <property type="entry name" value="Ala_racemase_pyridoxalP-BS"/>
</dbReference>
<evidence type="ECO:0000313" key="10">
    <source>
        <dbReference type="Proteomes" id="UP000553888"/>
    </source>
</evidence>
<feature type="active site" description="Proton acceptor; specific for D-alanine" evidence="4">
    <location>
        <position position="59"/>
    </location>
</feature>